<evidence type="ECO:0000313" key="3">
    <source>
        <dbReference type="EMBL" id="NJQ02045.1"/>
    </source>
</evidence>
<feature type="domain" description="Peptidoglycan binding-like" evidence="2">
    <location>
        <begin position="68"/>
        <end position="100"/>
    </location>
</feature>
<dbReference type="SUPFAM" id="SSF47090">
    <property type="entry name" value="PGBD-like"/>
    <property type="match status" value="1"/>
</dbReference>
<dbReference type="Gene3D" id="1.10.101.10">
    <property type="entry name" value="PGBD-like superfamily/PGBD"/>
    <property type="match status" value="1"/>
</dbReference>
<evidence type="ECO:0000259" key="2">
    <source>
        <dbReference type="Pfam" id="PF01471"/>
    </source>
</evidence>
<keyword evidence="1" id="KW-0732">Signal</keyword>
<dbReference type="InterPro" id="IPR036366">
    <property type="entry name" value="PGBDSf"/>
</dbReference>
<dbReference type="Pfam" id="PF01471">
    <property type="entry name" value="PG_binding_1"/>
    <property type="match status" value="1"/>
</dbReference>
<organism evidence="3 4">
    <name type="scientific">Streptomyces zingiberis</name>
    <dbReference type="NCBI Taxonomy" id="2053010"/>
    <lineage>
        <taxon>Bacteria</taxon>
        <taxon>Bacillati</taxon>
        <taxon>Actinomycetota</taxon>
        <taxon>Actinomycetes</taxon>
        <taxon>Kitasatosporales</taxon>
        <taxon>Streptomycetaceae</taxon>
        <taxon>Streptomyces</taxon>
    </lineage>
</organism>
<evidence type="ECO:0000313" key="4">
    <source>
        <dbReference type="Proteomes" id="UP000695264"/>
    </source>
</evidence>
<sequence length="132" mass="13771">MRRNLAVALTAATLIAGTVTAPAAFAGTTAAQAYTCTYRESSGNWYAGHYNGSTVIPSSTGVSSSGIEAQCLLKKAGFSPGTIDGVFGSKSKAAAKDFQTYINDWANRPMLVVDGIVGPDTWYFLRCCGPGM</sequence>
<dbReference type="Proteomes" id="UP000695264">
    <property type="component" value="Unassembled WGS sequence"/>
</dbReference>
<keyword evidence="4" id="KW-1185">Reference proteome</keyword>
<dbReference type="RefSeq" id="WP_168102674.1">
    <property type="nucleotide sequence ID" value="NZ_JAATEN010000011.1"/>
</dbReference>
<feature type="signal peptide" evidence="1">
    <location>
        <begin position="1"/>
        <end position="26"/>
    </location>
</feature>
<dbReference type="EMBL" id="JAATEN010000011">
    <property type="protein sequence ID" value="NJQ02045.1"/>
    <property type="molecule type" value="Genomic_DNA"/>
</dbReference>
<dbReference type="InterPro" id="IPR002477">
    <property type="entry name" value="Peptidoglycan-bd-like"/>
</dbReference>
<reference evidence="3 4" key="1">
    <citation type="submission" date="2020-03" db="EMBL/GenBank/DDBJ databases">
        <title>WGS of actinomycetes isolated from Thailand.</title>
        <authorList>
            <person name="Thawai C."/>
        </authorList>
    </citation>
    <scope>NUCLEOTIDE SEQUENCE [LARGE SCALE GENOMIC DNA]</scope>
    <source>
        <strain evidence="3 4">PLAI 1-29</strain>
    </source>
</reference>
<name>A0ABX1C016_9ACTN</name>
<proteinExistence type="predicted"/>
<comment type="caution">
    <text evidence="3">The sequence shown here is derived from an EMBL/GenBank/DDBJ whole genome shotgun (WGS) entry which is preliminary data.</text>
</comment>
<accession>A0ABX1C016</accession>
<gene>
    <name evidence="3" type="ORF">HCK00_16260</name>
</gene>
<evidence type="ECO:0000256" key="1">
    <source>
        <dbReference type="SAM" id="SignalP"/>
    </source>
</evidence>
<dbReference type="InterPro" id="IPR036365">
    <property type="entry name" value="PGBD-like_sf"/>
</dbReference>
<protein>
    <submittedName>
        <fullName evidence="3">Peptidoglycan-binding protein</fullName>
    </submittedName>
</protein>
<feature type="chain" id="PRO_5047504842" evidence="1">
    <location>
        <begin position="27"/>
        <end position="132"/>
    </location>
</feature>